<dbReference type="InterPro" id="IPR043472">
    <property type="entry name" value="Macro_dom-like"/>
</dbReference>
<dbReference type="EMBL" id="CAEZWM010000268">
    <property type="protein sequence ID" value="CAB4673370.1"/>
    <property type="molecule type" value="Genomic_DNA"/>
</dbReference>
<dbReference type="PANTHER" id="PTHR11106:SF27">
    <property type="entry name" value="MACRO DOMAIN-CONTAINING PROTEIN"/>
    <property type="match status" value="1"/>
</dbReference>
<dbReference type="Gene3D" id="3.40.220.10">
    <property type="entry name" value="Leucine Aminopeptidase, subunit E, domain 1"/>
    <property type="match status" value="1"/>
</dbReference>
<feature type="domain" description="Macro" evidence="1">
    <location>
        <begin position="1"/>
        <end position="166"/>
    </location>
</feature>
<dbReference type="PROSITE" id="PS51154">
    <property type="entry name" value="MACRO"/>
    <property type="match status" value="1"/>
</dbReference>
<dbReference type="InterPro" id="IPR002589">
    <property type="entry name" value="Macro_dom"/>
</dbReference>
<accession>A0A6J6MGP0</accession>
<sequence>MPRLEAILGDITASKLDVVVNAANTNLAAGGGVCGAIFSAAGAGLPEACRELAPCPTGEARITPGFALNAKWIVHAVGPIWRGGDEDEAALLASAYRESLKLAAIVGASSIAFPAISTGIYGYPLLPATKIAIATCIAAPDVLTEIRFICFDESTLGIYEQALKSV</sequence>
<dbReference type="Pfam" id="PF01661">
    <property type="entry name" value="Macro"/>
    <property type="match status" value="1"/>
</dbReference>
<dbReference type="AlphaFoldDB" id="A0A6J6MGP0"/>
<organism evidence="2">
    <name type="scientific">freshwater metagenome</name>
    <dbReference type="NCBI Taxonomy" id="449393"/>
    <lineage>
        <taxon>unclassified sequences</taxon>
        <taxon>metagenomes</taxon>
        <taxon>ecological metagenomes</taxon>
    </lineage>
</organism>
<protein>
    <submittedName>
        <fullName evidence="2">Unannotated protein</fullName>
    </submittedName>
</protein>
<gene>
    <name evidence="2" type="ORF">UFOPK2242_01584</name>
</gene>
<evidence type="ECO:0000259" key="1">
    <source>
        <dbReference type="PROSITE" id="PS51154"/>
    </source>
</evidence>
<dbReference type="SMART" id="SM00506">
    <property type="entry name" value="A1pp"/>
    <property type="match status" value="1"/>
</dbReference>
<dbReference type="SUPFAM" id="SSF52949">
    <property type="entry name" value="Macro domain-like"/>
    <property type="match status" value="1"/>
</dbReference>
<reference evidence="2" key="1">
    <citation type="submission" date="2020-05" db="EMBL/GenBank/DDBJ databases">
        <authorList>
            <person name="Chiriac C."/>
            <person name="Salcher M."/>
            <person name="Ghai R."/>
            <person name="Kavagutti S V."/>
        </authorList>
    </citation>
    <scope>NUCLEOTIDE SEQUENCE</scope>
</reference>
<dbReference type="CDD" id="cd02908">
    <property type="entry name" value="Macro_OAADPr_deacetylase"/>
    <property type="match status" value="1"/>
</dbReference>
<proteinExistence type="predicted"/>
<name>A0A6J6MGP0_9ZZZZ</name>
<dbReference type="PANTHER" id="PTHR11106">
    <property type="entry name" value="GANGLIOSIDE INDUCED DIFFERENTIATION ASSOCIATED PROTEIN 2-RELATED"/>
    <property type="match status" value="1"/>
</dbReference>
<evidence type="ECO:0000313" key="2">
    <source>
        <dbReference type="EMBL" id="CAB4673370.1"/>
    </source>
</evidence>